<dbReference type="PANTHER" id="PTHR44943">
    <property type="entry name" value="CELLULOSE SYNTHASE OPERON PROTEIN C"/>
    <property type="match status" value="1"/>
</dbReference>
<dbReference type="Gene3D" id="1.25.40.10">
    <property type="entry name" value="Tetratricopeptide repeat domain"/>
    <property type="match status" value="2"/>
</dbReference>
<evidence type="ECO:0000256" key="1">
    <source>
        <dbReference type="ARBA" id="ARBA00022737"/>
    </source>
</evidence>
<reference evidence="3" key="1">
    <citation type="journal article" date="2014" name="Front. Microbiol.">
        <title>High frequency of phylogenetically diverse reductive dehalogenase-homologous genes in deep subseafloor sedimentary metagenomes.</title>
        <authorList>
            <person name="Kawai M."/>
            <person name="Futagami T."/>
            <person name="Toyoda A."/>
            <person name="Takaki Y."/>
            <person name="Nishi S."/>
            <person name="Hori S."/>
            <person name="Arai W."/>
            <person name="Tsubouchi T."/>
            <person name="Morono Y."/>
            <person name="Uchiyama I."/>
            <person name="Ito T."/>
            <person name="Fujiyama A."/>
            <person name="Inagaki F."/>
            <person name="Takami H."/>
        </authorList>
    </citation>
    <scope>NUCLEOTIDE SEQUENCE</scope>
    <source>
        <strain evidence="3">Expedition CK06-06</strain>
    </source>
</reference>
<dbReference type="SUPFAM" id="SSF48452">
    <property type="entry name" value="TPR-like"/>
    <property type="match status" value="1"/>
</dbReference>
<proteinExistence type="predicted"/>
<dbReference type="AlphaFoldDB" id="X0SDM6"/>
<dbReference type="InterPro" id="IPR051685">
    <property type="entry name" value="Ycf3/AcsC/BcsC/TPR_MFPF"/>
</dbReference>
<dbReference type="Pfam" id="PF13432">
    <property type="entry name" value="TPR_16"/>
    <property type="match status" value="1"/>
</dbReference>
<dbReference type="PROSITE" id="PS50293">
    <property type="entry name" value="TPR_REGION"/>
    <property type="match status" value="1"/>
</dbReference>
<dbReference type="SMART" id="SM00028">
    <property type="entry name" value="TPR"/>
    <property type="match status" value="5"/>
</dbReference>
<dbReference type="Gene3D" id="3.40.50.150">
    <property type="entry name" value="Vaccinia Virus protein VP39"/>
    <property type="match status" value="1"/>
</dbReference>
<keyword evidence="2" id="KW-0802">TPR repeat</keyword>
<evidence type="ECO:0000313" key="3">
    <source>
        <dbReference type="EMBL" id="GAF73982.1"/>
    </source>
</evidence>
<feature type="non-terminal residue" evidence="3">
    <location>
        <position position="1"/>
    </location>
</feature>
<dbReference type="InterPro" id="IPR019734">
    <property type="entry name" value="TPR_rpt"/>
</dbReference>
<dbReference type="PANTHER" id="PTHR44943:SF8">
    <property type="entry name" value="TPR REPEAT-CONTAINING PROTEIN MJ0263"/>
    <property type="match status" value="1"/>
</dbReference>
<dbReference type="EMBL" id="BARS01002864">
    <property type="protein sequence ID" value="GAF73982.1"/>
    <property type="molecule type" value="Genomic_DNA"/>
</dbReference>
<dbReference type="InterPro" id="IPR029063">
    <property type="entry name" value="SAM-dependent_MTases_sf"/>
</dbReference>
<dbReference type="SUPFAM" id="SSF53335">
    <property type="entry name" value="S-adenosyl-L-methionine-dependent methyltransferases"/>
    <property type="match status" value="1"/>
</dbReference>
<keyword evidence="1" id="KW-0677">Repeat</keyword>
<dbReference type="NCBIfam" id="NF037959">
    <property type="entry name" value="MFS_SpdSyn"/>
    <property type="match status" value="1"/>
</dbReference>
<organism evidence="3">
    <name type="scientific">marine sediment metagenome</name>
    <dbReference type="NCBI Taxonomy" id="412755"/>
    <lineage>
        <taxon>unclassified sequences</taxon>
        <taxon>metagenomes</taxon>
        <taxon>ecological metagenomes</taxon>
    </lineage>
</organism>
<dbReference type="Pfam" id="PF13424">
    <property type="entry name" value="TPR_12"/>
    <property type="match status" value="1"/>
</dbReference>
<sequence>LDLRYSYTQIHAAATQMLSEGRKRLSVLVIGGGGYVFPRYVEKVWPGSRVDVIEIDPGVTEAAIEAFGLERDTAINTFAMDARYYVSRFLKQTQAQGQEVLYDFIYEDALSDYSTPYQLTTKEFNDKIACMLTDNGAYMIELIDIYDSGLFLGSFINTLEQTFPYVYVVTQNEPGSARNTFVIIASKREFNPENLGKQKAVKDLDLWILNKSEIEILREKAGGIVLTDNYAPVETMLAPVVRRSSVDFISEKYHERAQEFRRRHKLDEAIAEYRKLIEIAPTASVPAYNEIAMMRTQQNRLEEAAEAFEQLVRCNEQASAKANIANVHLDLGFLLKKLQQPEESRKHFLMAMQGWRKKLAASPNSPETVYKLGVSLAELGNYNEAILYFQQAVSMNPFDIKKHSTLAQALVIQERYDEAIDRLQKGIRFMLENDRKDEAGQLQVYLEDVEFRKLKATK</sequence>
<evidence type="ECO:0000256" key="2">
    <source>
        <dbReference type="ARBA" id="ARBA00022803"/>
    </source>
</evidence>
<name>X0SDM6_9ZZZZ</name>
<accession>X0SDM6</accession>
<dbReference type="InterPro" id="IPR011990">
    <property type="entry name" value="TPR-like_helical_dom_sf"/>
</dbReference>
<dbReference type="Pfam" id="PF01564">
    <property type="entry name" value="Spermine_synth"/>
    <property type="match status" value="1"/>
</dbReference>
<protein>
    <submittedName>
        <fullName evidence="3">Uncharacterized protein</fullName>
    </submittedName>
</protein>
<gene>
    <name evidence="3" type="ORF">S01H1_05498</name>
</gene>
<comment type="caution">
    <text evidence="3">The sequence shown here is derived from an EMBL/GenBank/DDBJ whole genome shotgun (WGS) entry which is preliminary data.</text>
</comment>
<dbReference type="PROSITE" id="PS50005">
    <property type="entry name" value="TPR"/>
    <property type="match status" value="2"/>
</dbReference>